<comment type="caution">
    <text evidence="1">The sequence shown here is derived from an EMBL/GenBank/DDBJ whole genome shotgun (WGS) entry which is preliminary data.</text>
</comment>
<gene>
    <name evidence="1" type="ORF">NBRC116585_12450</name>
</gene>
<sequence length="158" mass="17808">MKVPVAAHTACHDSLPTLLSRAAINELLTHRIYSLLIRQPEINSTTDFNLLIHTAHAEDLSHYHDILTCMSNMGITDLPTRIEGKFAHVLKETCDTALLLKLSQRAEAALIGDYTEICRRTLGSDFRLFDLSYRNLNNNLLHRKWISDALASSRVNPS</sequence>
<proteinExistence type="predicted"/>
<evidence type="ECO:0000313" key="1">
    <source>
        <dbReference type="EMBL" id="GAA6145127.1"/>
    </source>
</evidence>
<dbReference type="EMBL" id="BAABWH010000003">
    <property type="protein sequence ID" value="GAA6145127.1"/>
    <property type="molecule type" value="Genomic_DNA"/>
</dbReference>
<protein>
    <submittedName>
        <fullName evidence="1">Uncharacterized protein</fullName>
    </submittedName>
</protein>
<evidence type="ECO:0000313" key="2">
    <source>
        <dbReference type="Proteomes" id="UP001481413"/>
    </source>
</evidence>
<dbReference type="RefSeq" id="WP_353294070.1">
    <property type="nucleotide sequence ID" value="NZ_BAABWH010000003.1"/>
</dbReference>
<organism evidence="1 2">
    <name type="scientific">Thalassolituus maritimus</name>
    <dbReference type="NCBI Taxonomy" id="484498"/>
    <lineage>
        <taxon>Bacteria</taxon>
        <taxon>Pseudomonadati</taxon>
        <taxon>Pseudomonadota</taxon>
        <taxon>Gammaproteobacteria</taxon>
        <taxon>Oceanospirillales</taxon>
        <taxon>Oceanospirillaceae</taxon>
        <taxon>Thalassolituus</taxon>
    </lineage>
</organism>
<name>A0ABP9ZYA8_9GAMM</name>
<dbReference type="Proteomes" id="UP001481413">
    <property type="component" value="Unassembled WGS sequence"/>
</dbReference>
<dbReference type="SUPFAM" id="SSF47240">
    <property type="entry name" value="Ferritin-like"/>
    <property type="match status" value="1"/>
</dbReference>
<keyword evidence="2" id="KW-1185">Reference proteome</keyword>
<dbReference type="Gene3D" id="1.20.1260.10">
    <property type="match status" value="1"/>
</dbReference>
<reference evidence="1 2" key="1">
    <citation type="submission" date="2024-04" db="EMBL/GenBank/DDBJ databases">
        <title>Draft genome sequence of Thalassolituus maritimus NBRC 116585.</title>
        <authorList>
            <person name="Miyakawa T."/>
            <person name="Kusuya Y."/>
            <person name="Miura T."/>
        </authorList>
    </citation>
    <scope>NUCLEOTIDE SEQUENCE [LARGE SCALE GENOMIC DNA]</scope>
    <source>
        <strain evidence="1 2">5NW40-0001</strain>
    </source>
</reference>
<accession>A0ABP9ZYA8</accession>
<dbReference type="InterPro" id="IPR009078">
    <property type="entry name" value="Ferritin-like_SF"/>
</dbReference>
<dbReference type="InterPro" id="IPR012347">
    <property type="entry name" value="Ferritin-like"/>
</dbReference>